<dbReference type="InterPro" id="IPR026444">
    <property type="entry name" value="Secre_tail"/>
</dbReference>
<gene>
    <name evidence="3" type="ORF">WFZ85_07805</name>
</gene>
<dbReference type="NCBIfam" id="TIGR04183">
    <property type="entry name" value="Por_Secre_tail"/>
    <property type="match status" value="1"/>
</dbReference>
<name>A0ABU9N4R4_9FLAO</name>
<accession>A0ABU9N4R4</accession>
<feature type="domain" description="Secretion system C-terminal sorting" evidence="2">
    <location>
        <begin position="493"/>
        <end position="563"/>
    </location>
</feature>
<dbReference type="EMBL" id="JBCGDO010000008">
    <property type="protein sequence ID" value="MEM0542518.1"/>
    <property type="molecule type" value="Genomic_DNA"/>
</dbReference>
<protein>
    <submittedName>
        <fullName evidence="3">SBBP repeat-containing protein</fullName>
    </submittedName>
</protein>
<dbReference type="Pfam" id="PF06739">
    <property type="entry name" value="SBBP"/>
    <property type="match status" value="1"/>
</dbReference>
<dbReference type="Gene3D" id="2.130.10.10">
    <property type="entry name" value="YVTN repeat-like/Quinoprotein amine dehydrogenase"/>
    <property type="match status" value="1"/>
</dbReference>
<dbReference type="InterPro" id="IPR011047">
    <property type="entry name" value="Quinoprotein_ADH-like_sf"/>
</dbReference>
<evidence type="ECO:0000259" key="2">
    <source>
        <dbReference type="Pfam" id="PF18962"/>
    </source>
</evidence>
<dbReference type="InterPro" id="IPR052918">
    <property type="entry name" value="Motility_Chemotaxis_Reg"/>
</dbReference>
<dbReference type="InterPro" id="IPR015943">
    <property type="entry name" value="WD40/YVTN_repeat-like_dom_sf"/>
</dbReference>
<proteinExistence type="predicted"/>
<comment type="caution">
    <text evidence="3">The sequence shown here is derived from an EMBL/GenBank/DDBJ whole genome shotgun (WGS) entry which is preliminary data.</text>
</comment>
<dbReference type="InterPro" id="IPR010620">
    <property type="entry name" value="SBBP_repeat"/>
</dbReference>
<dbReference type="RefSeq" id="WP_342695724.1">
    <property type="nucleotide sequence ID" value="NZ_JBCGDO010000008.1"/>
</dbReference>
<dbReference type="Pfam" id="PF18962">
    <property type="entry name" value="Por_Secre_tail"/>
    <property type="match status" value="1"/>
</dbReference>
<organism evidence="3 4">
    <name type="scientific">Flavobacterium aureirubrum</name>
    <dbReference type="NCBI Taxonomy" id="3133147"/>
    <lineage>
        <taxon>Bacteria</taxon>
        <taxon>Pseudomonadati</taxon>
        <taxon>Bacteroidota</taxon>
        <taxon>Flavobacteriia</taxon>
        <taxon>Flavobacteriales</taxon>
        <taxon>Flavobacteriaceae</taxon>
        <taxon>Flavobacterium</taxon>
    </lineage>
</organism>
<dbReference type="PANTHER" id="PTHR35580">
    <property type="entry name" value="CELL SURFACE GLYCOPROTEIN (S-LAYER PROTEIN)-LIKE PROTEIN"/>
    <property type="match status" value="1"/>
</dbReference>
<keyword evidence="1" id="KW-0732">Signal</keyword>
<keyword evidence="4" id="KW-1185">Reference proteome</keyword>
<evidence type="ECO:0000313" key="3">
    <source>
        <dbReference type="EMBL" id="MEM0542518.1"/>
    </source>
</evidence>
<evidence type="ECO:0000313" key="4">
    <source>
        <dbReference type="Proteomes" id="UP001460072"/>
    </source>
</evidence>
<reference evidence="3 4" key="1">
    <citation type="submission" date="2024-03" db="EMBL/GenBank/DDBJ databases">
        <title>Two novel species of the genus Flavobacterium exhibiting potentially degradation of complex polysaccharides.</title>
        <authorList>
            <person name="Lian X."/>
        </authorList>
    </citation>
    <scope>NUCLEOTIDE SEQUENCE [LARGE SCALE GENOMIC DNA]</scope>
    <source>
        <strain evidence="4">j3</strain>
    </source>
</reference>
<evidence type="ECO:0000256" key="1">
    <source>
        <dbReference type="ARBA" id="ARBA00022729"/>
    </source>
</evidence>
<sequence>MKEITHNYLFFVLLFSPIVLFSQVVEWSSVMGGQREEVGNSICLDPNGNVITTGSFQDICYGSNFALFSQGSNDIYVQKLSSIGAVLWTKQYGSINSDNGHSVITDSLGNIYVAGTFVGTVLFEQGSLSSGVTTGNYFVLKLDPNGTIIWRKAVPASNSQRPKLAIDSADNLFLTGAFTDTRTFGNVSLSAANGRGFVTKLNITDGNIVWTTQFGSGTSLNGTPVPVNVTTSNITTDALGNTYLTGCFAGHGRFGSQTVLIPNSDNNSYIMKLNSAGVILWTKFYTGRTQGTSIVADASNNIYVAGNYFGSALINGTTYVAPLNLYSIFFQKMDSDGNIIWFKNYDIREPNQHEALPQLTIDNLANLFFSCRFGTFSATDAITFENQVLRDLVSTQPNILKPQLLASFDSNGNNLWVNQYEALADNFLFGVYPDKTTNIAVSQNGLYFTSGSSTFNNVQYSGQSGTNIFTAKLTLPYNLNTPLFENNDATVNLFPNPTTGTINLKFNTTYTLVQVAVYNTFGQLINNIKFSNTDYASLDLPIVAGTFFIEIALDGKKSVKKVVKL</sequence>
<dbReference type="Proteomes" id="UP001460072">
    <property type="component" value="Unassembled WGS sequence"/>
</dbReference>
<dbReference type="SUPFAM" id="SSF50998">
    <property type="entry name" value="Quinoprotein alcohol dehydrogenase-like"/>
    <property type="match status" value="1"/>
</dbReference>
<dbReference type="PANTHER" id="PTHR35580:SF1">
    <property type="entry name" value="PHYTASE-LIKE DOMAIN-CONTAINING PROTEIN"/>
    <property type="match status" value="1"/>
</dbReference>